<organism evidence="1 2">
    <name type="scientific">Lactuca virosa</name>
    <dbReference type="NCBI Taxonomy" id="75947"/>
    <lineage>
        <taxon>Eukaryota</taxon>
        <taxon>Viridiplantae</taxon>
        <taxon>Streptophyta</taxon>
        <taxon>Embryophyta</taxon>
        <taxon>Tracheophyta</taxon>
        <taxon>Spermatophyta</taxon>
        <taxon>Magnoliopsida</taxon>
        <taxon>eudicotyledons</taxon>
        <taxon>Gunneridae</taxon>
        <taxon>Pentapetalae</taxon>
        <taxon>asterids</taxon>
        <taxon>campanulids</taxon>
        <taxon>Asterales</taxon>
        <taxon>Asteraceae</taxon>
        <taxon>Cichorioideae</taxon>
        <taxon>Cichorieae</taxon>
        <taxon>Lactucinae</taxon>
        <taxon>Lactuca</taxon>
    </lineage>
</organism>
<evidence type="ECO:0000313" key="1">
    <source>
        <dbReference type="EMBL" id="CAH1454476.1"/>
    </source>
</evidence>
<proteinExistence type="predicted"/>
<dbReference type="AlphaFoldDB" id="A0AAU9PXR7"/>
<dbReference type="Proteomes" id="UP001157418">
    <property type="component" value="Unassembled WGS sequence"/>
</dbReference>
<evidence type="ECO:0000313" key="2">
    <source>
        <dbReference type="Proteomes" id="UP001157418"/>
    </source>
</evidence>
<protein>
    <submittedName>
        <fullName evidence="1">Uncharacterized protein</fullName>
    </submittedName>
</protein>
<name>A0AAU9PXR7_9ASTR</name>
<sequence length="115" mass="12900">MHYYVSSVQQFNTPFTISLAFFLQTSTDYTSTDYHHLQSHQQSLDLSMILASKAQTRGLDGIGVVAVPSTGIKSYTTITSLLKNQFELFLLIITSGCSSTRFVTNHLLNMHLKFC</sequence>
<dbReference type="EMBL" id="CAKMRJ010005745">
    <property type="protein sequence ID" value="CAH1454476.1"/>
    <property type="molecule type" value="Genomic_DNA"/>
</dbReference>
<comment type="caution">
    <text evidence="1">The sequence shown here is derived from an EMBL/GenBank/DDBJ whole genome shotgun (WGS) entry which is preliminary data.</text>
</comment>
<accession>A0AAU9PXR7</accession>
<keyword evidence="2" id="KW-1185">Reference proteome</keyword>
<reference evidence="1 2" key="1">
    <citation type="submission" date="2022-01" db="EMBL/GenBank/DDBJ databases">
        <authorList>
            <person name="Xiong W."/>
            <person name="Schranz E."/>
        </authorList>
    </citation>
    <scope>NUCLEOTIDE SEQUENCE [LARGE SCALE GENOMIC DNA]</scope>
</reference>
<gene>
    <name evidence="1" type="ORF">LVIROSA_LOCUS39650</name>
</gene>